<keyword evidence="4" id="KW-1185">Reference proteome</keyword>
<comment type="caution">
    <text evidence="3">The sequence shown here is derived from an EMBL/GenBank/DDBJ whole genome shotgun (WGS) entry which is preliminary data.</text>
</comment>
<organism evidence="3 4">
    <name type="scientific">Nocardia colli</name>
    <dbReference type="NCBI Taxonomy" id="2545717"/>
    <lineage>
        <taxon>Bacteria</taxon>
        <taxon>Bacillati</taxon>
        <taxon>Actinomycetota</taxon>
        <taxon>Actinomycetes</taxon>
        <taxon>Mycobacteriales</taxon>
        <taxon>Nocardiaceae</taxon>
        <taxon>Nocardia</taxon>
    </lineage>
</organism>
<dbReference type="GO" id="GO:0009307">
    <property type="term" value="P:DNA restriction-modification system"/>
    <property type="evidence" value="ECO:0007669"/>
    <property type="project" value="InterPro"/>
</dbReference>
<keyword evidence="1" id="KW-0812">Transmembrane</keyword>
<keyword evidence="3" id="KW-0378">Hydrolase</keyword>
<dbReference type="GO" id="GO:0003677">
    <property type="term" value="F:DNA binding"/>
    <property type="evidence" value="ECO:0007669"/>
    <property type="project" value="InterPro"/>
</dbReference>
<evidence type="ECO:0000259" key="2">
    <source>
        <dbReference type="Pfam" id="PF04471"/>
    </source>
</evidence>
<dbReference type="EMBL" id="VXLC01000001">
    <property type="protein sequence ID" value="KAA8890585.1"/>
    <property type="molecule type" value="Genomic_DNA"/>
</dbReference>
<evidence type="ECO:0000256" key="1">
    <source>
        <dbReference type="SAM" id="Phobius"/>
    </source>
</evidence>
<dbReference type="Proteomes" id="UP000323876">
    <property type="component" value="Unassembled WGS sequence"/>
</dbReference>
<dbReference type="InterPro" id="IPR011335">
    <property type="entry name" value="Restrct_endonuc-II-like"/>
</dbReference>
<proteinExistence type="predicted"/>
<keyword evidence="1" id="KW-0472">Membrane</keyword>
<accession>A0A5N0EQW4</accession>
<reference evidence="3 4" key="1">
    <citation type="submission" date="2019-09" db="EMBL/GenBank/DDBJ databases">
        <authorList>
            <person name="Wang X."/>
        </authorList>
    </citation>
    <scope>NUCLEOTIDE SEQUENCE [LARGE SCALE GENOMIC DNA]</scope>
    <source>
        <strain evidence="3 4">CICC 11023</strain>
    </source>
</reference>
<evidence type="ECO:0000313" key="4">
    <source>
        <dbReference type="Proteomes" id="UP000323876"/>
    </source>
</evidence>
<keyword evidence="3" id="KW-0255">Endonuclease</keyword>
<dbReference type="OrthoDB" id="5521926at2"/>
<keyword evidence="1" id="KW-1133">Transmembrane helix</keyword>
<dbReference type="GO" id="GO:0004519">
    <property type="term" value="F:endonuclease activity"/>
    <property type="evidence" value="ECO:0007669"/>
    <property type="project" value="UniProtKB-KW"/>
</dbReference>
<protein>
    <submittedName>
        <fullName evidence="3">Restriction endonuclease</fullName>
    </submittedName>
</protein>
<dbReference type="InterPro" id="IPR007560">
    <property type="entry name" value="Restrct_endonuc_IV_Mrr"/>
</dbReference>
<keyword evidence="3" id="KW-0540">Nuclease</keyword>
<feature type="transmembrane region" description="Helical" evidence="1">
    <location>
        <begin position="222"/>
        <end position="242"/>
    </location>
</feature>
<dbReference type="RefSeq" id="WP_150400492.1">
    <property type="nucleotide sequence ID" value="NZ_VXLC01000001.1"/>
</dbReference>
<sequence length="369" mass="39929">MSAASSLESLQAVYKAMQQLAGQTPQDRGRRFNGWLADLLRDYGIDARENQRSVGEIDVVFAIGDTRYILEAKWSKSKADTGQLAKLHKRVRQRLSGTYGVFVSMAGYTGEALSDLVHGDRLELILLDSEHIEAMLGGEISPQTLLSELRDAAAFTGRPYTPMSVVRSRAVNVTGRPVSKTVVHIEEALEGAGPALPSWDPQQSLRANPSGLYVTFEGRQGIYWVLVAILLLASVVAALGVIGGPGLWRVVSGVLGIVALCLVGGFWRMAMRPVRLEIGAAGIQAFFPRNCAWMPWDRVDRAEVVRVDGNLAVVAWSMYATVYPTAGEAGMGAHYVPSVGAVALCPLGPLRAKRHDVARALQLYGKGRC</sequence>
<name>A0A5N0EQW4_9NOCA</name>
<dbReference type="SUPFAM" id="SSF52980">
    <property type="entry name" value="Restriction endonuclease-like"/>
    <property type="match status" value="1"/>
</dbReference>
<feature type="domain" description="Restriction endonuclease type IV Mrr" evidence="2">
    <location>
        <begin position="29"/>
        <end position="135"/>
    </location>
</feature>
<dbReference type="Pfam" id="PF04471">
    <property type="entry name" value="Mrr_cat"/>
    <property type="match status" value="1"/>
</dbReference>
<evidence type="ECO:0000313" key="3">
    <source>
        <dbReference type="EMBL" id="KAA8890585.1"/>
    </source>
</evidence>
<feature type="transmembrane region" description="Helical" evidence="1">
    <location>
        <begin position="248"/>
        <end position="267"/>
    </location>
</feature>
<gene>
    <name evidence="3" type="ORF">F3087_04780</name>
</gene>
<dbReference type="AlphaFoldDB" id="A0A5N0EQW4"/>